<sequence>MHPSPSILVKRALPGPLALQGFVVLAALVFALSPVHGGTAIYLPVAGGGMTNTIEWSREHGASLIAPGPYEGAFIVRTGAQVNITAALSNGALLISVPEFLCGSTGSNVVAKQ</sequence>
<dbReference type="RefSeq" id="WP_243990289.1">
    <property type="nucleotide sequence ID" value="NZ_JALHLE010000003.1"/>
</dbReference>
<proteinExistence type="predicted"/>
<gene>
    <name evidence="1" type="ORF">MTR64_02275</name>
</gene>
<comment type="caution">
    <text evidence="1">The sequence shown here is derived from an EMBL/GenBank/DDBJ whole genome shotgun (WGS) entry which is preliminary data.</text>
</comment>
<reference evidence="1" key="1">
    <citation type="submission" date="2022-03" db="EMBL/GenBank/DDBJ databases">
        <title>Identification of a novel bacterium isolated from mangrove sediments.</title>
        <authorList>
            <person name="Pan X."/>
        </authorList>
    </citation>
    <scope>NUCLEOTIDE SEQUENCE</scope>
    <source>
        <strain evidence="1">B2580</strain>
    </source>
</reference>
<protein>
    <submittedName>
        <fullName evidence="1">Uncharacterized protein</fullName>
    </submittedName>
</protein>
<dbReference type="EMBL" id="JALHLE010000003">
    <property type="protein sequence ID" value="MCJ2177379.1"/>
    <property type="molecule type" value="Genomic_DNA"/>
</dbReference>
<organism evidence="1 2">
    <name type="scientific">Novosphingobium album</name>
    <name type="common">ex Hu et al. 2023</name>
    <dbReference type="NCBI Taxonomy" id="2930093"/>
    <lineage>
        <taxon>Bacteria</taxon>
        <taxon>Pseudomonadati</taxon>
        <taxon>Pseudomonadota</taxon>
        <taxon>Alphaproteobacteria</taxon>
        <taxon>Sphingomonadales</taxon>
        <taxon>Sphingomonadaceae</taxon>
        <taxon>Novosphingobium</taxon>
    </lineage>
</organism>
<name>A0ABT0AX35_9SPHN</name>
<evidence type="ECO:0000313" key="1">
    <source>
        <dbReference type="EMBL" id="MCJ2177379.1"/>
    </source>
</evidence>
<accession>A0ABT0AX35</accession>
<evidence type="ECO:0000313" key="2">
    <source>
        <dbReference type="Proteomes" id="UP001162880"/>
    </source>
</evidence>
<dbReference type="Proteomes" id="UP001162880">
    <property type="component" value="Unassembled WGS sequence"/>
</dbReference>
<keyword evidence="2" id="KW-1185">Reference proteome</keyword>